<evidence type="ECO:0000313" key="3">
    <source>
        <dbReference type="Proteomes" id="UP000176186"/>
    </source>
</evidence>
<evidence type="ECO:0008006" key="4">
    <source>
        <dbReference type="Google" id="ProtNLM"/>
    </source>
</evidence>
<gene>
    <name evidence="2" type="ORF">A2363_01635</name>
</gene>
<feature type="transmembrane region" description="Helical" evidence="1">
    <location>
        <begin position="369"/>
        <end position="391"/>
    </location>
</feature>
<organism evidence="2 3">
    <name type="scientific">Candidatus Gottesmanbacteria bacterium RIFOXYB1_FULL_47_11</name>
    <dbReference type="NCBI Taxonomy" id="1798401"/>
    <lineage>
        <taxon>Bacteria</taxon>
        <taxon>Candidatus Gottesmaniibacteriota</taxon>
    </lineage>
</organism>
<reference evidence="2 3" key="1">
    <citation type="journal article" date="2016" name="Nat. Commun.">
        <title>Thousands of microbial genomes shed light on interconnected biogeochemical processes in an aquifer system.</title>
        <authorList>
            <person name="Anantharaman K."/>
            <person name="Brown C.T."/>
            <person name="Hug L.A."/>
            <person name="Sharon I."/>
            <person name="Castelle C.J."/>
            <person name="Probst A.J."/>
            <person name="Thomas B.C."/>
            <person name="Singh A."/>
            <person name="Wilkins M.J."/>
            <person name="Karaoz U."/>
            <person name="Brodie E.L."/>
            <person name="Williams K.H."/>
            <person name="Hubbard S.S."/>
            <person name="Banfield J.F."/>
        </authorList>
    </citation>
    <scope>NUCLEOTIDE SEQUENCE [LARGE SCALE GENOMIC DNA]</scope>
</reference>
<keyword evidence="1" id="KW-0812">Transmembrane</keyword>
<keyword evidence="1" id="KW-1133">Transmembrane helix</keyword>
<dbReference type="STRING" id="1798401.A2363_01635"/>
<dbReference type="Proteomes" id="UP000176186">
    <property type="component" value="Unassembled WGS sequence"/>
</dbReference>
<feature type="transmembrane region" description="Helical" evidence="1">
    <location>
        <begin position="314"/>
        <end position="334"/>
    </location>
</feature>
<feature type="transmembrane region" description="Helical" evidence="1">
    <location>
        <begin position="206"/>
        <end position="231"/>
    </location>
</feature>
<feature type="transmembrane region" description="Helical" evidence="1">
    <location>
        <begin position="106"/>
        <end position="126"/>
    </location>
</feature>
<feature type="transmembrane region" description="Helical" evidence="1">
    <location>
        <begin position="243"/>
        <end position="267"/>
    </location>
</feature>
<evidence type="ECO:0000256" key="1">
    <source>
        <dbReference type="SAM" id="Phobius"/>
    </source>
</evidence>
<feature type="transmembrane region" description="Helical" evidence="1">
    <location>
        <begin position="288"/>
        <end position="308"/>
    </location>
</feature>
<protein>
    <recommendedName>
        <fullName evidence="4">Glycosyltransferase RgtA/B/C/D-like domain-containing protein</fullName>
    </recommendedName>
</protein>
<dbReference type="AlphaFoldDB" id="A0A1F6BGK8"/>
<sequence>MRRWIWGGIILFFVLFSLVPMFYELGRARDLRPERYFELVHNFYTDYNFYLSRIRQGREGASVVREKYTSEPHEGSYIQVMYLLMGKVSAWVSVPWPNSGDTYHTARIVLSFTLLALISYAARVYFKQFLWQIIAFLLALTSASWPIAVHLSSGEWRFGGYMPWWTIMDSLQRITFVPHMLAGQALMVFLILAMTSRETMRRPGNWIFLGFLALLLGVIFPPGLLFVGAVAGVNLCIGGFRDVWGIGIIGIISAPSLLYLSLALRVYPWKRLTDYAVLHPQPFDLKEYLLAVGAIGVLGALGAVWVLWKKEKHLYPLVAWAIAWISCIVIFKYVPGESPLRFTEMLPHVPLAFLGAYFLSHLSNVWKKIPIALAALLIIMGIGQMHSYWLWAKDFLDQKIVASYPLVPTGSYVMYPLKDFVETMIWIQDNTTRDTVILSETTAGNYLPVYSGNTVYVGHAGTVATEQKEAIVKNFFSGNMEMTAAKEFLETNNLHYILFGPQEGEDGGIQDLSTVYPFLTAVYSQGLFRVYHW</sequence>
<feature type="transmembrane region" description="Helical" evidence="1">
    <location>
        <begin position="173"/>
        <end position="194"/>
    </location>
</feature>
<dbReference type="EMBL" id="MFKE01000003">
    <property type="protein sequence ID" value="OGG35922.1"/>
    <property type="molecule type" value="Genomic_DNA"/>
</dbReference>
<comment type="caution">
    <text evidence="2">The sequence shown here is derived from an EMBL/GenBank/DDBJ whole genome shotgun (WGS) entry which is preliminary data.</text>
</comment>
<proteinExistence type="predicted"/>
<name>A0A1F6BGK8_9BACT</name>
<feature type="transmembrane region" description="Helical" evidence="1">
    <location>
        <begin position="6"/>
        <end position="25"/>
    </location>
</feature>
<keyword evidence="1" id="KW-0472">Membrane</keyword>
<accession>A0A1F6BGK8</accession>
<feature type="transmembrane region" description="Helical" evidence="1">
    <location>
        <begin position="133"/>
        <end position="153"/>
    </location>
</feature>
<evidence type="ECO:0000313" key="2">
    <source>
        <dbReference type="EMBL" id="OGG35922.1"/>
    </source>
</evidence>